<dbReference type="AlphaFoldDB" id="A0A194XBP5"/>
<dbReference type="GeneID" id="28824638"/>
<reference evidence="1 2" key="1">
    <citation type="submission" date="2015-10" db="EMBL/GenBank/DDBJ databases">
        <title>Full genome of DAOMC 229536 Phialocephala scopiformis, a fungal endophyte of spruce producing the potent anti-insectan compound rugulosin.</title>
        <authorList>
            <consortium name="DOE Joint Genome Institute"/>
            <person name="Walker A.K."/>
            <person name="Frasz S.L."/>
            <person name="Seifert K.A."/>
            <person name="Miller J.D."/>
            <person name="Mondo S.J."/>
            <person name="Labutti K."/>
            <person name="Lipzen A."/>
            <person name="Dockter R."/>
            <person name="Kennedy M."/>
            <person name="Grigoriev I.V."/>
            <person name="Spatafora J.W."/>
        </authorList>
    </citation>
    <scope>NUCLEOTIDE SEQUENCE [LARGE SCALE GENOMIC DNA]</scope>
    <source>
        <strain evidence="1 2">CBS 120377</strain>
    </source>
</reference>
<dbReference type="EMBL" id="KQ947414">
    <property type="protein sequence ID" value="KUJ17578.1"/>
    <property type="molecule type" value="Genomic_DNA"/>
</dbReference>
<keyword evidence="2" id="KW-1185">Reference proteome</keyword>
<organism evidence="1 2">
    <name type="scientific">Mollisia scopiformis</name>
    <name type="common">Conifer needle endophyte fungus</name>
    <name type="synonym">Phialocephala scopiformis</name>
    <dbReference type="NCBI Taxonomy" id="149040"/>
    <lineage>
        <taxon>Eukaryota</taxon>
        <taxon>Fungi</taxon>
        <taxon>Dikarya</taxon>
        <taxon>Ascomycota</taxon>
        <taxon>Pezizomycotina</taxon>
        <taxon>Leotiomycetes</taxon>
        <taxon>Helotiales</taxon>
        <taxon>Mollisiaceae</taxon>
        <taxon>Mollisia</taxon>
    </lineage>
</organism>
<sequence length="57" mass="6805">MFKKNPDKRVSNQRILSKLAISNDKFYNSARQFIRDLHSFNNDEKARSRFAETGHEF</sequence>
<name>A0A194XBP5_MOLSC</name>
<dbReference type="KEGG" id="psco:LY89DRAFT_684593"/>
<dbReference type="Proteomes" id="UP000070700">
    <property type="component" value="Unassembled WGS sequence"/>
</dbReference>
<accession>A0A194XBP5</accession>
<dbReference type="RefSeq" id="XP_018071933.1">
    <property type="nucleotide sequence ID" value="XM_018214912.1"/>
</dbReference>
<proteinExistence type="predicted"/>
<evidence type="ECO:0000313" key="2">
    <source>
        <dbReference type="Proteomes" id="UP000070700"/>
    </source>
</evidence>
<protein>
    <submittedName>
        <fullName evidence="1">Uncharacterized protein</fullName>
    </submittedName>
</protein>
<dbReference type="InParanoid" id="A0A194XBP5"/>
<gene>
    <name evidence="1" type="ORF">LY89DRAFT_684593</name>
</gene>
<evidence type="ECO:0000313" key="1">
    <source>
        <dbReference type="EMBL" id="KUJ17578.1"/>
    </source>
</evidence>